<reference evidence="1" key="1">
    <citation type="submission" date="2021-03" db="EMBL/GenBank/DDBJ databases">
        <title>Draft genome sequence of rust myrtle Austropuccinia psidii MF-1, a brazilian biotype.</title>
        <authorList>
            <person name="Quecine M.C."/>
            <person name="Pachon D.M.R."/>
            <person name="Bonatelli M.L."/>
            <person name="Correr F.H."/>
            <person name="Franceschini L.M."/>
            <person name="Leite T.F."/>
            <person name="Margarido G.R.A."/>
            <person name="Almeida C.A."/>
            <person name="Ferrarezi J.A."/>
            <person name="Labate C.A."/>
        </authorList>
    </citation>
    <scope>NUCLEOTIDE SEQUENCE</scope>
    <source>
        <strain evidence="1">MF-1</strain>
    </source>
</reference>
<comment type="caution">
    <text evidence="1">The sequence shown here is derived from an EMBL/GenBank/DDBJ whole genome shotgun (WGS) entry which is preliminary data.</text>
</comment>
<gene>
    <name evidence="1" type="ORF">O181_098981</name>
</gene>
<proteinExistence type="predicted"/>
<accession>A0A9Q3PGF9</accession>
<dbReference type="AlphaFoldDB" id="A0A9Q3PGF9"/>
<sequence>MELPPSSYHDSLEELWDEEGEEEEEEIETMMKFVPCAYHQYSYVLFKVTAEKLPAHRTCDHHIEGEGSPPPSEVIDSLSNQDSYTLTASISDNVQKVFIHPTPLQQEHLSSLSKRRMVASICVLISANSML</sequence>
<evidence type="ECO:0000313" key="2">
    <source>
        <dbReference type="Proteomes" id="UP000765509"/>
    </source>
</evidence>
<name>A0A9Q3PGF9_9BASI</name>
<protein>
    <submittedName>
        <fullName evidence="1">Uncharacterized protein</fullName>
    </submittedName>
</protein>
<organism evidence="1 2">
    <name type="scientific">Austropuccinia psidii MF-1</name>
    <dbReference type="NCBI Taxonomy" id="1389203"/>
    <lineage>
        <taxon>Eukaryota</taxon>
        <taxon>Fungi</taxon>
        <taxon>Dikarya</taxon>
        <taxon>Basidiomycota</taxon>
        <taxon>Pucciniomycotina</taxon>
        <taxon>Pucciniomycetes</taxon>
        <taxon>Pucciniales</taxon>
        <taxon>Sphaerophragmiaceae</taxon>
        <taxon>Austropuccinia</taxon>
    </lineage>
</organism>
<evidence type="ECO:0000313" key="1">
    <source>
        <dbReference type="EMBL" id="MBW0559266.1"/>
    </source>
</evidence>
<dbReference type="OrthoDB" id="2690060at2759"/>
<dbReference type="Proteomes" id="UP000765509">
    <property type="component" value="Unassembled WGS sequence"/>
</dbReference>
<dbReference type="EMBL" id="AVOT02067842">
    <property type="protein sequence ID" value="MBW0559266.1"/>
    <property type="molecule type" value="Genomic_DNA"/>
</dbReference>
<keyword evidence="2" id="KW-1185">Reference proteome</keyword>